<dbReference type="Pfam" id="PF05633">
    <property type="entry name" value="ROH1-like"/>
    <property type="match status" value="2"/>
</dbReference>
<organism evidence="7 8">
    <name type="scientific">Liquidambar formosana</name>
    <name type="common">Formosan gum</name>
    <dbReference type="NCBI Taxonomy" id="63359"/>
    <lineage>
        <taxon>Eukaryota</taxon>
        <taxon>Viridiplantae</taxon>
        <taxon>Streptophyta</taxon>
        <taxon>Embryophyta</taxon>
        <taxon>Tracheophyta</taxon>
        <taxon>Spermatophyta</taxon>
        <taxon>Magnoliopsida</taxon>
        <taxon>eudicotyledons</taxon>
        <taxon>Gunneridae</taxon>
        <taxon>Pentapetalae</taxon>
        <taxon>Saxifragales</taxon>
        <taxon>Altingiaceae</taxon>
        <taxon>Liquidambar</taxon>
    </lineage>
</organism>
<evidence type="ECO:0000256" key="2">
    <source>
        <dbReference type="ARBA" id="ARBA00022692"/>
    </source>
</evidence>
<evidence type="ECO:0000256" key="1">
    <source>
        <dbReference type="ARBA" id="ARBA00004167"/>
    </source>
</evidence>
<evidence type="ECO:0000256" key="4">
    <source>
        <dbReference type="ARBA" id="ARBA00023136"/>
    </source>
</evidence>
<sequence>MYLTEISHFPSFSHFRVASSKPSLPKNFDLISRSFDENLLRRLKTLNSTSDPPSISLSWLSLAVDFLSSTHAEAQLLISNLGVSSSSEDSLASYLDDAVKLLDACNSITLEIERLRQRRLLINFVLQLLDFSGEGALVPAPEKLRRARDCLSDWDNYSRGFSKRSFQNNPEVLIRDLAVGLGNAPRGKISSVGKLIRRTIYAVGLVTVFVAGAVASALCGLPEPVRIRVPAEFAWADSFNDMESAISEELKRRCFGGEKKGWFREMDDVGTRVKRVCDVIDDLVDKKETLETAVKELETATETFGEGLDRLSNGVNAVFDTVLCTRNGLLDNFRGGLQKHK</sequence>
<reference evidence="7 8" key="1">
    <citation type="journal article" date="2024" name="Plant J.">
        <title>Genome sequences and population genomics reveal climatic adaptation and genomic divergence between two closely related sweetgum species.</title>
        <authorList>
            <person name="Xu W.Q."/>
            <person name="Ren C.Q."/>
            <person name="Zhang X.Y."/>
            <person name="Comes H.P."/>
            <person name="Liu X.H."/>
            <person name="Li Y.G."/>
            <person name="Kettle C.J."/>
            <person name="Jalonen R."/>
            <person name="Gaisberger H."/>
            <person name="Ma Y.Z."/>
            <person name="Qiu Y.X."/>
        </authorList>
    </citation>
    <scope>NUCLEOTIDE SEQUENCE [LARGE SCALE GENOMIC DNA]</scope>
    <source>
        <strain evidence="7">Hangzhou</strain>
    </source>
</reference>
<dbReference type="PANTHER" id="PTHR31509">
    <property type="entry name" value="BPS1-LIKE PROTEIN"/>
    <property type="match status" value="1"/>
</dbReference>
<evidence type="ECO:0000256" key="6">
    <source>
        <dbReference type="SAM" id="Phobius"/>
    </source>
</evidence>
<proteinExistence type="inferred from homology"/>
<comment type="caution">
    <text evidence="7">The sequence shown here is derived from an EMBL/GenBank/DDBJ whole genome shotgun (WGS) entry which is preliminary data.</text>
</comment>
<dbReference type="Proteomes" id="UP001415857">
    <property type="component" value="Unassembled WGS sequence"/>
</dbReference>
<keyword evidence="2 6" id="KW-0812">Transmembrane</keyword>
<comment type="similarity">
    <text evidence="5">Belongs to the ROH1 family.</text>
</comment>
<keyword evidence="3 6" id="KW-1133">Transmembrane helix</keyword>
<dbReference type="AlphaFoldDB" id="A0AAP0WPF4"/>
<dbReference type="InterPro" id="IPR008511">
    <property type="entry name" value="ROH1-like"/>
</dbReference>
<evidence type="ECO:0000256" key="3">
    <source>
        <dbReference type="ARBA" id="ARBA00022989"/>
    </source>
</evidence>
<evidence type="ECO:0000313" key="7">
    <source>
        <dbReference type="EMBL" id="KAK9274691.1"/>
    </source>
</evidence>
<keyword evidence="4 6" id="KW-0472">Membrane</keyword>
<dbReference type="EMBL" id="JBBPBK010000011">
    <property type="protein sequence ID" value="KAK9274691.1"/>
    <property type="molecule type" value="Genomic_DNA"/>
</dbReference>
<comment type="subcellular location">
    <subcellularLocation>
        <location evidence="1">Membrane</location>
        <topology evidence="1">Single-pass membrane protein</topology>
    </subcellularLocation>
</comment>
<protein>
    <submittedName>
        <fullName evidence="7">Uncharacterized protein</fullName>
    </submittedName>
</protein>
<dbReference type="GO" id="GO:0016020">
    <property type="term" value="C:membrane"/>
    <property type="evidence" value="ECO:0007669"/>
    <property type="project" value="UniProtKB-SubCell"/>
</dbReference>
<accession>A0AAP0WPF4</accession>
<keyword evidence="8" id="KW-1185">Reference proteome</keyword>
<gene>
    <name evidence="7" type="ORF">L1049_021942</name>
</gene>
<name>A0AAP0WPF4_LIQFO</name>
<evidence type="ECO:0000313" key="8">
    <source>
        <dbReference type="Proteomes" id="UP001415857"/>
    </source>
</evidence>
<evidence type="ECO:0000256" key="5">
    <source>
        <dbReference type="ARBA" id="ARBA00035114"/>
    </source>
</evidence>
<feature type="transmembrane region" description="Helical" evidence="6">
    <location>
        <begin position="200"/>
        <end position="221"/>
    </location>
</feature>